<gene>
    <name evidence="7" type="ORF">CXG81DRAFT_5603</name>
</gene>
<keyword evidence="2" id="KW-0677">Repeat</keyword>
<dbReference type="GO" id="GO:0008270">
    <property type="term" value="F:zinc ion binding"/>
    <property type="evidence" value="ECO:0007669"/>
    <property type="project" value="UniProtKB-KW"/>
</dbReference>
<feature type="domain" description="C2H2-type" evidence="6">
    <location>
        <begin position="7"/>
        <end position="34"/>
    </location>
</feature>
<evidence type="ECO:0000313" key="8">
    <source>
        <dbReference type="Proteomes" id="UP000274922"/>
    </source>
</evidence>
<dbReference type="PROSITE" id="PS50157">
    <property type="entry name" value="ZINC_FINGER_C2H2_2"/>
    <property type="match status" value="2"/>
</dbReference>
<dbReference type="EMBL" id="ML014191">
    <property type="protein sequence ID" value="RKP00942.1"/>
    <property type="molecule type" value="Genomic_DNA"/>
</dbReference>
<keyword evidence="8" id="KW-1185">Reference proteome</keyword>
<sequence length="58" mass="6991">DRVKRKYQCQGCPRRFRRSEHLGRHVRTHDLVKPFPCPICLRSFARADALKRHAKVHR</sequence>
<dbReference type="PROSITE" id="PS00028">
    <property type="entry name" value="ZINC_FINGER_C2H2_1"/>
    <property type="match status" value="2"/>
</dbReference>
<evidence type="ECO:0000256" key="1">
    <source>
        <dbReference type="ARBA" id="ARBA00022723"/>
    </source>
</evidence>
<dbReference type="GO" id="GO:0000981">
    <property type="term" value="F:DNA-binding transcription factor activity, RNA polymerase II-specific"/>
    <property type="evidence" value="ECO:0007669"/>
    <property type="project" value="TreeGrafter"/>
</dbReference>
<protein>
    <recommendedName>
        <fullName evidence="6">C2H2-type domain-containing protein</fullName>
    </recommendedName>
</protein>
<reference evidence="8" key="1">
    <citation type="journal article" date="2018" name="Nat. Microbiol.">
        <title>Leveraging single-cell genomics to expand the fungal tree of life.</title>
        <authorList>
            <person name="Ahrendt S.R."/>
            <person name="Quandt C.A."/>
            <person name="Ciobanu D."/>
            <person name="Clum A."/>
            <person name="Salamov A."/>
            <person name="Andreopoulos B."/>
            <person name="Cheng J.F."/>
            <person name="Woyke T."/>
            <person name="Pelin A."/>
            <person name="Henrissat B."/>
            <person name="Reynolds N.K."/>
            <person name="Benny G.L."/>
            <person name="Smith M.E."/>
            <person name="James T.Y."/>
            <person name="Grigoriev I.V."/>
        </authorList>
    </citation>
    <scope>NUCLEOTIDE SEQUENCE [LARGE SCALE GENOMIC DNA]</scope>
    <source>
        <strain evidence="8">ATCC 52028</strain>
    </source>
</reference>
<dbReference type="PANTHER" id="PTHR23235">
    <property type="entry name" value="KRUEPPEL-LIKE TRANSCRIPTION FACTOR"/>
    <property type="match status" value="1"/>
</dbReference>
<dbReference type="Proteomes" id="UP000274922">
    <property type="component" value="Unassembled WGS sequence"/>
</dbReference>
<feature type="non-terminal residue" evidence="7">
    <location>
        <position position="1"/>
    </location>
</feature>
<dbReference type="STRING" id="1555241.A0A4P9X6Y0"/>
<evidence type="ECO:0000313" key="7">
    <source>
        <dbReference type="EMBL" id="RKP00942.1"/>
    </source>
</evidence>
<keyword evidence="4" id="KW-0862">Zinc</keyword>
<dbReference type="FunFam" id="3.30.160.60:FF:000100">
    <property type="entry name" value="Zinc finger 45-like"/>
    <property type="match status" value="1"/>
</dbReference>
<evidence type="ECO:0000259" key="6">
    <source>
        <dbReference type="PROSITE" id="PS50157"/>
    </source>
</evidence>
<dbReference type="FunFam" id="3.30.160.60:FF:000303">
    <property type="entry name" value="Zinc finger protein 41"/>
    <property type="match status" value="1"/>
</dbReference>
<feature type="non-terminal residue" evidence="7">
    <location>
        <position position="58"/>
    </location>
</feature>
<evidence type="ECO:0000256" key="2">
    <source>
        <dbReference type="ARBA" id="ARBA00022737"/>
    </source>
</evidence>
<dbReference type="Gene3D" id="3.30.160.60">
    <property type="entry name" value="Classic Zinc Finger"/>
    <property type="match status" value="2"/>
</dbReference>
<evidence type="ECO:0000256" key="3">
    <source>
        <dbReference type="ARBA" id="ARBA00022771"/>
    </source>
</evidence>
<keyword evidence="1" id="KW-0479">Metal-binding</keyword>
<name>A0A4P9X6Y0_9FUNG</name>
<feature type="domain" description="C2H2-type" evidence="6">
    <location>
        <begin position="35"/>
        <end position="58"/>
    </location>
</feature>
<dbReference type="GO" id="GO:0000978">
    <property type="term" value="F:RNA polymerase II cis-regulatory region sequence-specific DNA binding"/>
    <property type="evidence" value="ECO:0007669"/>
    <property type="project" value="TreeGrafter"/>
</dbReference>
<dbReference type="AlphaFoldDB" id="A0A4P9X6Y0"/>
<evidence type="ECO:0000256" key="5">
    <source>
        <dbReference type="PROSITE-ProRule" id="PRU00042"/>
    </source>
</evidence>
<keyword evidence="3 5" id="KW-0863">Zinc-finger</keyword>
<dbReference type="PANTHER" id="PTHR23235:SF120">
    <property type="entry name" value="KRUPPEL-LIKE FACTOR 15"/>
    <property type="match status" value="1"/>
</dbReference>
<dbReference type="OrthoDB" id="3437960at2759"/>
<dbReference type="Pfam" id="PF00096">
    <property type="entry name" value="zf-C2H2"/>
    <property type="match status" value="2"/>
</dbReference>
<dbReference type="SMART" id="SM00355">
    <property type="entry name" value="ZnF_C2H2"/>
    <property type="match status" value="2"/>
</dbReference>
<dbReference type="SUPFAM" id="SSF57667">
    <property type="entry name" value="beta-beta-alpha zinc fingers"/>
    <property type="match status" value="1"/>
</dbReference>
<accession>A0A4P9X6Y0</accession>
<organism evidence="7 8">
    <name type="scientific">Caulochytrium protostelioides</name>
    <dbReference type="NCBI Taxonomy" id="1555241"/>
    <lineage>
        <taxon>Eukaryota</taxon>
        <taxon>Fungi</taxon>
        <taxon>Fungi incertae sedis</taxon>
        <taxon>Chytridiomycota</taxon>
        <taxon>Chytridiomycota incertae sedis</taxon>
        <taxon>Chytridiomycetes</taxon>
        <taxon>Caulochytriales</taxon>
        <taxon>Caulochytriaceae</taxon>
        <taxon>Caulochytrium</taxon>
    </lineage>
</organism>
<evidence type="ECO:0000256" key="4">
    <source>
        <dbReference type="ARBA" id="ARBA00022833"/>
    </source>
</evidence>
<proteinExistence type="predicted"/>
<dbReference type="InterPro" id="IPR036236">
    <property type="entry name" value="Znf_C2H2_sf"/>
</dbReference>
<dbReference type="InterPro" id="IPR013087">
    <property type="entry name" value="Znf_C2H2_type"/>
</dbReference>